<evidence type="ECO:0000313" key="3">
    <source>
        <dbReference type="Proteomes" id="UP000276834"/>
    </source>
</evidence>
<protein>
    <submittedName>
        <fullName evidence="2">Uncharacterized protein</fullName>
    </submittedName>
</protein>
<evidence type="ECO:0000256" key="1">
    <source>
        <dbReference type="SAM" id="MobiDB-lite"/>
    </source>
</evidence>
<accession>A0A3L8RSM1</accession>
<feature type="non-terminal residue" evidence="2">
    <location>
        <position position="1"/>
    </location>
</feature>
<dbReference type="EMBL" id="QUSF01000312">
    <property type="protein sequence ID" value="RLV83468.1"/>
    <property type="molecule type" value="Genomic_DNA"/>
</dbReference>
<evidence type="ECO:0000313" key="2">
    <source>
        <dbReference type="EMBL" id="RLV83468.1"/>
    </source>
</evidence>
<sequence>GSPSAKLQLLLTRKTVVELQRCDPSPPTKEDPSCPHQRVSSTQSHSSTTAQHNPPYSKAVSREELRAEPWSEVLTLHASAVHNHKSW</sequence>
<gene>
    <name evidence="2" type="ORF">DV515_00016439</name>
</gene>
<proteinExistence type="predicted"/>
<name>A0A3L8RSM1_CHLGU</name>
<dbReference type="AlphaFoldDB" id="A0A3L8RSM1"/>
<organism evidence="2 3">
    <name type="scientific">Chloebia gouldiae</name>
    <name type="common">Gouldian finch</name>
    <name type="synonym">Erythrura gouldiae</name>
    <dbReference type="NCBI Taxonomy" id="44316"/>
    <lineage>
        <taxon>Eukaryota</taxon>
        <taxon>Metazoa</taxon>
        <taxon>Chordata</taxon>
        <taxon>Craniata</taxon>
        <taxon>Vertebrata</taxon>
        <taxon>Euteleostomi</taxon>
        <taxon>Archelosauria</taxon>
        <taxon>Archosauria</taxon>
        <taxon>Dinosauria</taxon>
        <taxon>Saurischia</taxon>
        <taxon>Theropoda</taxon>
        <taxon>Coelurosauria</taxon>
        <taxon>Aves</taxon>
        <taxon>Neognathae</taxon>
        <taxon>Neoaves</taxon>
        <taxon>Telluraves</taxon>
        <taxon>Australaves</taxon>
        <taxon>Passeriformes</taxon>
        <taxon>Passeroidea</taxon>
        <taxon>Passeridae</taxon>
        <taxon>Chloebia</taxon>
    </lineage>
</organism>
<dbReference type="Proteomes" id="UP000276834">
    <property type="component" value="Unassembled WGS sequence"/>
</dbReference>
<reference evidence="2 3" key="1">
    <citation type="journal article" date="2018" name="Proc. R. Soc. B">
        <title>A non-coding region near Follistatin controls head colour polymorphism in the Gouldian finch.</title>
        <authorList>
            <person name="Toomey M.B."/>
            <person name="Marques C.I."/>
            <person name="Andrade P."/>
            <person name="Araujo P.M."/>
            <person name="Sabatino S."/>
            <person name="Gazda M.A."/>
            <person name="Afonso S."/>
            <person name="Lopes R.J."/>
            <person name="Corbo J.C."/>
            <person name="Carneiro M."/>
        </authorList>
    </citation>
    <scope>NUCLEOTIDE SEQUENCE [LARGE SCALE GENOMIC DNA]</scope>
    <source>
        <strain evidence="2">Red01</strain>
        <tissue evidence="2">Muscle</tissue>
    </source>
</reference>
<feature type="compositionally biased region" description="Low complexity" evidence="1">
    <location>
        <begin position="36"/>
        <end position="52"/>
    </location>
</feature>
<feature type="region of interest" description="Disordered" evidence="1">
    <location>
        <begin position="18"/>
        <end position="64"/>
    </location>
</feature>
<comment type="caution">
    <text evidence="2">The sequence shown here is derived from an EMBL/GenBank/DDBJ whole genome shotgun (WGS) entry which is preliminary data.</text>
</comment>
<keyword evidence="3" id="KW-1185">Reference proteome</keyword>